<feature type="transmembrane region" description="Helical" evidence="8">
    <location>
        <begin position="146"/>
        <end position="167"/>
    </location>
</feature>
<dbReference type="InterPro" id="IPR039261">
    <property type="entry name" value="FNR_nucleotide-bd"/>
</dbReference>
<dbReference type="OMA" id="CIDTYCP"/>
<reference evidence="10 11" key="1">
    <citation type="journal article" date="2014" name="Genome Announc.">
        <title>Draft genome sequence of the pathogenic fungus Scedosporium apiospermum.</title>
        <authorList>
            <person name="Vandeputte P."/>
            <person name="Ghamrawi S."/>
            <person name="Rechenmann M."/>
            <person name="Iltis A."/>
            <person name="Giraud S."/>
            <person name="Fleury M."/>
            <person name="Thornton C."/>
            <person name="Delhaes L."/>
            <person name="Meyer W."/>
            <person name="Papon N."/>
            <person name="Bouchara J.P."/>
        </authorList>
    </citation>
    <scope>NUCLEOTIDE SEQUENCE [LARGE SCALE GENOMIC DNA]</scope>
    <source>
        <strain evidence="10 11">IHEM 14462</strain>
    </source>
</reference>
<dbReference type="PANTHER" id="PTHR32361:SF9">
    <property type="entry name" value="FERRIC REDUCTASE TRANSMEMBRANE COMPONENT 3-RELATED"/>
    <property type="match status" value="1"/>
</dbReference>
<feature type="region of interest" description="Disordered" evidence="7">
    <location>
        <begin position="468"/>
        <end position="501"/>
    </location>
</feature>
<dbReference type="Proteomes" id="UP000028545">
    <property type="component" value="Unassembled WGS sequence"/>
</dbReference>
<feature type="transmembrane region" description="Helical" evidence="8">
    <location>
        <begin position="351"/>
        <end position="369"/>
    </location>
</feature>
<keyword evidence="11" id="KW-1185">Reference proteome</keyword>
<comment type="subcellular location">
    <subcellularLocation>
        <location evidence="1">Membrane</location>
        <topology evidence="1">Multi-pass membrane protein</topology>
    </subcellularLocation>
</comment>
<dbReference type="GO" id="GO:0015677">
    <property type="term" value="P:copper ion import"/>
    <property type="evidence" value="ECO:0007669"/>
    <property type="project" value="TreeGrafter"/>
</dbReference>
<dbReference type="SUPFAM" id="SSF52343">
    <property type="entry name" value="Ferredoxin reductase-like, C-terminal NADP-linked domain"/>
    <property type="match status" value="1"/>
</dbReference>
<evidence type="ECO:0000256" key="2">
    <source>
        <dbReference type="ARBA" id="ARBA00022448"/>
    </source>
</evidence>
<evidence type="ECO:0000256" key="1">
    <source>
        <dbReference type="ARBA" id="ARBA00004141"/>
    </source>
</evidence>
<dbReference type="GO" id="GO:0006826">
    <property type="term" value="P:iron ion transport"/>
    <property type="evidence" value="ECO:0007669"/>
    <property type="project" value="TreeGrafter"/>
</dbReference>
<dbReference type="SFLD" id="SFLDG01168">
    <property type="entry name" value="Ferric_reductase_subgroup_(FRE"/>
    <property type="match status" value="1"/>
</dbReference>
<comment type="caution">
    <text evidence="10">The sequence shown here is derived from an EMBL/GenBank/DDBJ whole genome shotgun (WGS) entry which is preliminary data.</text>
</comment>
<feature type="compositionally biased region" description="Low complexity" evidence="7">
    <location>
        <begin position="486"/>
        <end position="497"/>
    </location>
</feature>
<evidence type="ECO:0000313" key="11">
    <source>
        <dbReference type="Proteomes" id="UP000028545"/>
    </source>
</evidence>
<keyword evidence="2" id="KW-0813">Transport</keyword>
<keyword evidence="5" id="KW-0406">Ion transport</keyword>
<dbReference type="HOGENOM" id="CLU_010365_2_0_1"/>
<dbReference type="GO" id="GO:0005886">
    <property type="term" value="C:plasma membrane"/>
    <property type="evidence" value="ECO:0007669"/>
    <property type="project" value="TreeGrafter"/>
</dbReference>
<dbReference type="CDD" id="cd06186">
    <property type="entry name" value="NOX_Duox_like_FAD_NADP"/>
    <property type="match status" value="1"/>
</dbReference>
<dbReference type="InterPro" id="IPR051410">
    <property type="entry name" value="Ferric/Cupric_Reductase"/>
</dbReference>
<dbReference type="OrthoDB" id="17725at2759"/>
<organism evidence="10 11">
    <name type="scientific">Pseudallescheria apiosperma</name>
    <name type="common">Scedosporium apiospermum</name>
    <dbReference type="NCBI Taxonomy" id="563466"/>
    <lineage>
        <taxon>Eukaryota</taxon>
        <taxon>Fungi</taxon>
        <taxon>Dikarya</taxon>
        <taxon>Ascomycota</taxon>
        <taxon>Pezizomycotina</taxon>
        <taxon>Sordariomycetes</taxon>
        <taxon>Hypocreomycetidae</taxon>
        <taxon>Microascales</taxon>
        <taxon>Microascaceae</taxon>
        <taxon>Scedosporium</taxon>
    </lineage>
</organism>
<dbReference type="PANTHER" id="PTHR32361">
    <property type="entry name" value="FERRIC/CUPRIC REDUCTASE TRANSMEMBRANE COMPONENT"/>
    <property type="match status" value="1"/>
</dbReference>
<name>A0A084FVK5_PSEDA</name>
<dbReference type="VEuPathDB" id="FungiDB:SAPIO_CDS10508"/>
<feature type="transmembrane region" description="Helical" evidence="8">
    <location>
        <begin position="248"/>
        <end position="267"/>
    </location>
</feature>
<dbReference type="Gene3D" id="3.40.50.80">
    <property type="entry name" value="Nucleotide-binding domain of ferredoxin-NADP reductase (FNR) module"/>
    <property type="match status" value="1"/>
</dbReference>
<feature type="transmembrane region" description="Helical" evidence="8">
    <location>
        <begin position="322"/>
        <end position="344"/>
    </location>
</feature>
<evidence type="ECO:0000256" key="5">
    <source>
        <dbReference type="ARBA" id="ARBA00023065"/>
    </source>
</evidence>
<feature type="compositionally biased region" description="Polar residues" evidence="7">
    <location>
        <begin position="468"/>
        <end position="478"/>
    </location>
</feature>
<dbReference type="RefSeq" id="XP_016638916.1">
    <property type="nucleotide sequence ID" value="XM_016784089.1"/>
</dbReference>
<dbReference type="KEGG" id="sapo:SAPIO_CDS10508"/>
<dbReference type="SFLD" id="SFLDS00052">
    <property type="entry name" value="Ferric_Reductase_Domain"/>
    <property type="match status" value="1"/>
</dbReference>
<evidence type="ECO:0000256" key="8">
    <source>
        <dbReference type="SAM" id="Phobius"/>
    </source>
</evidence>
<feature type="domain" description="Ferric oxidoreductase" evidence="9">
    <location>
        <begin position="250"/>
        <end position="366"/>
    </location>
</feature>
<dbReference type="EMBL" id="JOWA01000165">
    <property type="protein sequence ID" value="KEZ39117.1"/>
    <property type="molecule type" value="Genomic_DNA"/>
</dbReference>
<proteinExistence type="predicted"/>
<evidence type="ECO:0000259" key="9">
    <source>
        <dbReference type="Pfam" id="PF01794"/>
    </source>
</evidence>
<dbReference type="GO" id="GO:0006879">
    <property type="term" value="P:intracellular iron ion homeostasis"/>
    <property type="evidence" value="ECO:0007669"/>
    <property type="project" value="TreeGrafter"/>
</dbReference>
<keyword evidence="4 8" id="KW-1133">Transmembrane helix</keyword>
<gene>
    <name evidence="10" type="ORF">SAPIO_CDS10508</name>
</gene>
<evidence type="ECO:0000256" key="6">
    <source>
        <dbReference type="ARBA" id="ARBA00023136"/>
    </source>
</evidence>
<dbReference type="InterPro" id="IPR013130">
    <property type="entry name" value="Fe3_Rdtase_TM_dom"/>
</dbReference>
<dbReference type="GeneID" id="27719711"/>
<feature type="transmembrane region" description="Helical" evidence="8">
    <location>
        <begin position="288"/>
        <end position="310"/>
    </location>
</feature>
<evidence type="ECO:0000313" key="10">
    <source>
        <dbReference type="EMBL" id="KEZ39117.1"/>
    </source>
</evidence>
<sequence length="680" mass="75416">MALCIDTYCPLTGNPSMSLIEDYWASHLGTGTLGNYKYVPVMSYHDALSEARADESDATLNTNSTEASNATTHNTMDMRILKARRHVSVIERESGLITFDVSSPLPMAAGARKPLNVTSFVDPEDWQMQYNYLSNFEMNESGHSTMAIIIAIVAILLPIPLSLLRLIPGLSKSRGWTYAKSMLVYPSVWGKYHREPVAGAWVPTRGQAMYIFLISFLNLILLLAPYVITQPQASFSSRDLQTLSIVGNRAGVMAMGNVVALFLFATRNNVLLYITDWSYSTYLLLHRWLGYWAAFHTILHSFMLLSYYIVNGTYQDELARPYWSWGIVGTVAASAILPFSLPWVRQKLYEFFLASHVVLALLFILGYYYHIWYCYEYKWGYEIWIFIAGGIWGADRVARLARTALQGSHTADITLIKDTDGEYFRIDVQGTYLKDGVAYLCFPTLDWRFWENHPFSVAYCSFGGRNNGEQESNPTSDENQQDAEKSTNSASTAIATADVSTHNSKDATTTFFARSRTGITKKLLARISGVSGSSTRLRVLIDGPYDHSGHTSSQLAECTGILCVAGGVGITACLPHLEQNTAKERKLFWSIRKPGLAAELAPALAALAGSVQVETLVGRRLDLDSILGQEMLGGKNKGPLAIIVCGPPSMADDVRQKVVSLARGSPLSRPYVLLDEAFSW</sequence>
<dbReference type="GO" id="GO:0000293">
    <property type="term" value="F:ferric-chelate reductase activity"/>
    <property type="evidence" value="ECO:0007669"/>
    <property type="project" value="TreeGrafter"/>
</dbReference>
<dbReference type="Pfam" id="PF01794">
    <property type="entry name" value="Ferric_reduct"/>
    <property type="match status" value="1"/>
</dbReference>
<feature type="transmembrane region" description="Helical" evidence="8">
    <location>
        <begin position="208"/>
        <end position="228"/>
    </location>
</feature>
<keyword evidence="6 8" id="KW-0472">Membrane</keyword>
<evidence type="ECO:0000256" key="3">
    <source>
        <dbReference type="ARBA" id="ARBA00022692"/>
    </source>
</evidence>
<evidence type="ECO:0000256" key="4">
    <source>
        <dbReference type="ARBA" id="ARBA00022989"/>
    </source>
</evidence>
<keyword evidence="3 8" id="KW-0812">Transmembrane</keyword>
<protein>
    <recommendedName>
        <fullName evidence="9">Ferric oxidoreductase domain-containing protein</fullName>
    </recommendedName>
</protein>
<dbReference type="AlphaFoldDB" id="A0A084FVK5"/>
<accession>A0A084FVK5</accession>
<evidence type="ECO:0000256" key="7">
    <source>
        <dbReference type="SAM" id="MobiDB-lite"/>
    </source>
</evidence>